<feature type="chain" id="PRO_5017673376" evidence="1">
    <location>
        <begin position="24"/>
        <end position="398"/>
    </location>
</feature>
<evidence type="ECO:0000256" key="1">
    <source>
        <dbReference type="SAM" id="SignalP"/>
    </source>
</evidence>
<dbReference type="Pfam" id="PF00581">
    <property type="entry name" value="Rhodanese"/>
    <property type="match status" value="3"/>
</dbReference>
<dbReference type="EMBL" id="NXAO01000052">
    <property type="protein sequence ID" value="PHO14558.1"/>
    <property type="molecule type" value="Genomic_DNA"/>
</dbReference>
<sequence length="398" mass="43285">MKVTKFLVAVVLTASLSVSGVFAAQGQSLEKASAKVQKLIKKNDLKVVGFEYTKKAVNGGTKTTAKSILVDARPEAQYKKSTIPSSINIPDTKFKEFVVQLKDTAKDKELIVFCGGWKCGKSPKVAAMLKKEGFKNVVLYQAGEPEWAKKSYTEVSIAVAKSVQAKNSGLIVDARPYKKTLQETIPGAIAIPDTKIDSLIGRFPSNKDEKILVFCGGYSCTKSHKVANKLIETRYTNVSVYAGGLPEWKKAGLATTASGASKITTETSDTKPKFSKNGVMLGLDEGTVDGEWIKKLILEKKVPANIQIVDVTSKEEFKSGHLIGSINITAGDLTAKELYEKLPKDKSVIFNCTAGGRSLEAWTKLQEAEYDLSEIFYFDANIDCKGNDCKIEVNEPLG</sequence>
<keyword evidence="3" id="KW-0808">Transferase</keyword>
<feature type="signal peptide" evidence="1">
    <location>
        <begin position="1"/>
        <end position="23"/>
    </location>
</feature>
<dbReference type="SMART" id="SM00450">
    <property type="entry name" value="RHOD"/>
    <property type="match status" value="3"/>
</dbReference>
<protein>
    <submittedName>
        <fullName evidence="3 4">Sulfurtransferase</fullName>
    </submittedName>
</protein>
<accession>A0A347THE5</accession>
<dbReference type="InterPro" id="IPR036873">
    <property type="entry name" value="Rhodanese-like_dom_sf"/>
</dbReference>
<feature type="domain" description="Rhodanese" evidence="2">
    <location>
        <begin position="302"/>
        <end position="390"/>
    </location>
</feature>
<dbReference type="PANTHER" id="PTHR43031">
    <property type="entry name" value="FAD-DEPENDENT OXIDOREDUCTASE"/>
    <property type="match status" value="1"/>
</dbReference>
<evidence type="ECO:0000313" key="4">
    <source>
        <dbReference type="EMBL" id="PHO14558.1"/>
    </source>
</evidence>
<evidence type="ECO:0000259" key="2">
    <source>
        <dbReference type="PROSITE" id="PS50206"/>
    </source>
</evidence>
<dbReference type="AlphaFoldDB" id="A0A347THE5"/>
<dbReference type="KEGG" id="amar:AMRN_0243"/>
<dbReference type="Gene3D" id="3.40.250.10">
    <property type="entry name" value="Rhodanese-like domain"/>
    <property type="match status" value="3"/>
</dbReference>
<dbReference type="EMBL" id="CP032101">
    <property type="protein sequence ID" value="AXX86023.1"/>
    <property type="molecule type" value="Genomic_DNA"/>
</dbReference>
<name>A0A347THE5_9BACT</name>
<keyword evidence="5" id="KW-1185">Reference proteome</keyword>
<dbReference type="PANTHER" id="PTHR43031:SF7">
    <property type="entry name" value="NITRIC OXIDE REDUCTASE FLRD-NAD(+) REDUCTASE"/>
    <property type="match status" value="1"/>
</dbReference>
<dbReference type="InterPro" id="IPR001763">
    <property type="entry name" value="Rhodanese-like_dom"/>
</dbReference>
<organism evidence="3 6">
    <name type="scientific">Malaciobacter marinus</name>
    <dbReference type="NCBI Taxonomy" id="505249"/>
    <lineage>
        <taxon>Bacteria</taxon>
        <taxon>Pseudomonadati</taxon>
        <taxon>Campylobacterota</taxon>
        <taxon>Epsilonproteobacteria</taxon>
        <taxon>Campylobacterales</taxon>
        <taxon>Arcobacteraceae</taxon>
        <taxon>Malaciobacter</taxon>
    </lineage>
</organism>
<dbReference type="PROSITE" id="PS50206">
    <property type="entry name" value="RHODANESE_3"/>
    <property type="match status" value="3"/>
</dbReference>
<dbReference type="Proteomes" id="UP000224740">
    <property type="component" value="Unassembled WGS sequence"/>
</dbReference>
<reference evidence="3 6" key="3">
    <citation type="submission" date="2018-08" db="EMBL/GenBank/DDBJ databases">
        <title>Complete genome of the Arcobacter marinus type strain JCM 15502.</title>
        <authorList>
            <person name="Miller W.G."/>
            <person name="Yee E."/>
            <person name="Huynh S."/>
            <person name="Parker C.T."/>
        </authorList>
    </citation>
    <scope>NUCLEOTIDE SEQUENCE [LARGE SCALE GENOMIC DNA]</scope>
    <source>
        <strain evidence="3 6">JCM 15502</strain>
    </source>
</reference>
<evidence type="ECO:0000313" key="6">
    <source>
        <dbReference type="Proteomes" id="UP000264693"/>
    </source>
</evidence>
<proteinExistence type="predicted"/>
<dbReference type="RefSeq" id="WP_099311891.1">
    <property type="nucleotide sequence ID" value="NZ_CP032101.1"/>
</dbReference>
<dbReference type="GO" id="GO:0016740">
    <property type="term" value="F:transferase activity"/>
    <property type="evidence" value="ECO:0007669"/>
    <property type="project" value="UniProtKB-KW"/>
</dbReference>
<dbReference type="Proteomes" id="UP000264693">
    <property type="component" value="Chromosome"/>
</dbReference>
<dbReference type="CDD" id="cd00158">
    <property type="entry name" value="RHOD"/>
    <property type="match status" value="3"/>
</dbReference>
<dbReference type="InterPro" id="IPR050229">
    <property type="entry name" value="GlpE_sulfurtransferase"/>
</dbReference>
<reference evidence="4" key="2">
    <citation type="submission" date="2017-09" db="EMBL/GenBank/DDBJ databases">
        <authorList>
            <person name="Perez-Cataluna A."/>
            <person name="Figueras M.J."/>
            <person name="Salas-Masso N."/>
        </authorList>
    </citation>
    <scope>NUCLEOTIDE SEQUENCE</scope>
    <source>
        <strain evidence="4">CECT 7727</strain>
    </source>
</reference>
<reference evidence="5" key="1">
    <citation type="submission" date="2017-09" db="EMBL/GenBank/DDBJ databases">
        <title>Arcobacter canalis sp. nov., a new species isolated from a water canal contaminated with urban sewage.</title>
        <authorList>
            <person name="Perez-Cataluna A."/>
            <person name="Salas-Masso N."/>
            <person name="Figueras M.J."/>
        </authorList>
    </citation>
    <scope>NUCLEOTIDE SEQUENCE [LARGE SCALE GENOMIC DNA]</scope>
    <source>
        <strain evidence="5">CECT 7727</strain>
    </source>
</reference>
<feature type="domain" description="Rhodanese" evidence="2">
    <location>
        <begin position="165"/>
        <end position="257"/>
    </location>
</feature>
<keyword evidence="1" id="KW-0732">Signal</keyword>
<gene>
    <name evidence="3" type="ORF">AMRN_0243</name>
    <name evidence="4" type="ORF">CPH92_11185</name>
</gene>
<evidence type="ECO:0000313" key="3">
    <source>
        <dbReference type="EMBL" id="AXX86023.1"/>
    </source>
</evidence>
<evidence type="ECO:0000313" key="5">
    <source>
        <dbReference type="Proteomes" id="UP000224740"/>
    </source>
</evidence>
<feature type="domain" description="Rhodanese" evidence="2">
    <location>
        <begin position="63"/>
        <end position="156"/>
    </location>
</feature>
<dbReference type="SUPFAM" id="SSF52821">
    <property type="entry name" value="Rhodanese/Cell cycle control phosphatase"/>
    <property type="match status" value="3"/>
</dbReference>